<proteinExistence type="predicted"/>
<dbReference type="Proteomes" id="UP000228985">
    <property type="component" value="Segment"/>
</dbReference>
<organism evidence="1 2">
    <name type="scientific">Streptomyces phage Scap1</name>
    <dbReference type="NCBI Taxonomy" id="2041354"/>
    <lineage>
        <taxon>Viruses</taxon>
        <taxon>Duplodnaviria</taxon>
        <taxon>Heunggongvirae</taxon>
        <taxon>Uroviricota</taxon>
        <taxon>Caudoviricetes</taxon>
        <taxon>Scapunavirus</taxon>
        <taxon>Scapunavirus scap1</taxon>
    </lineage>
</organism>
<keyword evidence="2" id="KW-1185">Reference proteome</keyword>
<dbReference type="Gene3D" id="3.40.1350.10">
    <property type="match status" value="1"/>
</dbReference>
<accession>A0A2D1GNR0</accession>
<sequence length="106" mass="12419">MRESQYQARLIDELERRFPGCVVLKNDPEYHQGIPDLVIFYGDRWAMLEVKVSETARVQVNQPYWVETLNSMSFAAFIYPSNEEEVLRGLEQALTARGHTRLSERQ</sequence>
<dbReference type="EMBL" id="MF975637">
    <property type="protein sequence ID" value="ATN93702.1"/>
    <property type="molecule type" value="Genomic_DNA"/>
</dbReference>
<reference evidence="1 2" key="1">
    <citation type="submission" date="2017-09" db="EMBL/GenBank/DDBJ databases">
        <authorList>
            <person name="Ehlers B."/>
            <person name="Leendertz F.H."/>
        </authorList>
    </citation>
    <scope>NUCLEOTIDE SEQUENCE [LARGE SCALE GENOMIC DNA]</scope>
</reference>
<name>A0A2D1GNR0_9CAUD</name>
<dbReference type="GO" id="GO:0003676">
    <property type="term" value="F:nucleic acid binding"/>
    <property type="evidence" value="ECO:0007669"/>
    <property type="project" value="InterPro"/>
</dbReference>
<dbReference type="InterPro" id="IPR011856">
    <property type="entry name" value="tRNA_endonuc-like_dom_sf"/>
</dbReference>
<dbReference type="GO" id="GO:0016787">
    <property type="term" value="F:hydrolase activity"/>
    <property type="evidence" value="ECO:0007669"/>
    <property type="project" value="UniProtKB-KW"/>
</dbReference>
<evidence type="ECO:0000313" key="1">
    <source>
        <dbReference type="EMBL" id="ATN93702.1"/>
    </source>
</evidence>
<protein>
    <submittedName>
        <fullName evidence="1">Hydrolase</fullName>
    </submittedName>
</protein>
<keyword evidence="1" id="KW-0378">Hydrolase</keyword>
<gene>
    <name evidence="1" type="ORF">SEA_SCAP1_53</name>
</gene>
<dbReference type="OrthoDB" id="16912at10239"/>
<evidence type="ECO:0000313" key="2">
    <source>
        <dbReference type="Proteomes" id="UP000228985"/>
    </source>
</evidence>